<keyword evidence="1" id="KW-0812">Transmembrane</keyword>
<keyword evidence="1" id="KW-0472">Membrane</keyword>
<gene>
    <name evidence="2" type="ORF">ENO26_09775</name>
</gene>
<dbReference type="EMBL" id="DSEU01000070">
    <property type="protein sequence ID" value="HEM67831.1"/>
    <property type="molecule type" value="Genomic_DNA"/>
</dbReference>
<proteinExistence type="predicted"/>
<dbReference type="AlphaFoldDB" id="A0A7J2U520"/>
<sequence length="163" mass="18729">MAFKNIIIMIVCVALLLAFLLAMLSMYTTEFYIDSEKHIVLYRNTTYFLTLRNFSKEEYTRVENVSLCINVYRCLLYYSIAMPDMNYSFSGVLSNSTCMVLPSSKFIAFFNVMKGGDDCDTLFELRLTASISPFWYASIASLVLLVTGNVFLVYAFTKHRFTS</sequence>
<accession>A0A7J2U520</accession>
<feature type="transmembrane region" description="Helical" evidence="1">
    <location>
        <begin position="6"/>
        <end position="27"/>
    </location>
</feature>
<evidence type="ECO:0000313" key="2">
    <source>
        <dbReference type="EMBL" id="HEM67831.1"/>
    </source>
</evidence>
<protein>
    <submittedName>
        <fullName evidence="2">Uncharacterized protein</fullName>
    </submittedName>
</protein>
<keyword evidence="1" id="KW-1133">Transmembrane helix</keyword>
<comment type="caution">
    <text evidence="2">The sequence shown here is derived from an EMBL/GenBank/DDBJ whole genome shotgun (WGS) entry which is preliminary data.</text>
</comment>
<name>A0A7J2U520_9CREN</name>
<feature type="transmembrane region" description="Helical" evidence="1">
    <location>
        <begin position="133"/>
        <end position="156"/>
    </location>
</feature>
<evidence type="ECO:0000256" key="1">
    <source>
        <dbReference type="SAM" id="Phobius"/>
    </source>
</evidence>
<organism evidence="2">
    <name type="scientific">Ignisphaera aggregans</name>
    <dbReference type="NCBI Taxonomy" id="334771"/>
    <lineage>
        <taxon>Archaea</taxon>
        <taxon>Thermoproteota</taxon>
        <taxon>Thermoprotei</taxon>
        <taxon>Desulfurococcales</taxon>
        <taxon>Desulfurococcaceae</taxon>
        <taxon>Ignisphaera</taxon>
    </lineage>
</organism>
<reference evidence="2" key="1">
    <citation type="journal article" date="2020" name="mSystems">
        <title>Genome- and Community-Level Interaction Insights into Carbon Utilization and Element Cycling Functions of Hydrothermarchaeota in Hydrothermal Sediment.</title>
        <authorList>
            <person name="Zhou Z."/>
            <person name="Liu Y."/>
            <person name="Xu W."/>
            <person name="Pan J."/>
            <person name="Luo Z.H."/>
            <person name="Li M."/>
        </authorList>
    </citation>
    <scope>NUCLEOTIDE SEQUENCE [LARGE SCALE GENOMIC DNA]</scope>
    <source>
        <strain evidence="2">SpSt-125</strain>
    </source>
</reference>